<dbReference type="Proteomes" id="UP000672097">
    <property type="component" value="Unassembled WGS sequence"/>
</dbReference>
<dbReference type="EMBL" id="JAGQDG010000001">
    <property type="protein sequence ID" value="MBQ0933792.1"/>
    <property type="molecule type" value="Genomic_DNA"/>
</dbReference>
<evidence type="ECO:0000313" key="1">
    <source>
        <dbReference type="EMBL" id="MBQ0933792.1"/>
    </source>
</evidence>
<comment type="caution">
    <text evidence="1">The sequence shown here is derived from an EMBL/GenBank/DDBJ whole genome shotgun (WGS) entry which is preliminary data.</text>
</comment>
<keyword evidence="2" id="KW-1185">Reference proteome</keyword>
<gene>
    <name evidence="1" type="ORF">KAK11_00520</name>
</gene>
<accession>A0ABS5DRN9</accession>
<organism evidence="1 2">
    <name type="scientific">Ideonella paludis</name>
    <dbReference type="NCBI Taxonomy" id="1233411"/>
    <lineage>
        <taxon>Bacteria</taxon>
        <taxon>Pseudomonadati</taxon>
        <taxon>Pseudomonadota</taxon>
        <taxon>Betaproteobacteria</taxon>
        <taxon>Burkholderiales</taxon>
        <taxon>Sphaerotilaceae</taxon>
        <taxon>Ideonella</taxon>
    </lineage>
</organism>
<name>A0ABS5DRN9_9BURK</name>
<dbReference type="RefSeq" id="WP_210805095.1">
    <property type="nucleotide sequence ID" value="NZ_JAGQDG010000001.1"/>
</dbReference>
<proteinExistence type="predicted"/>
<protein>
    <submittedName>
        <fullName evidence="1">Sulfotransferase</fullName>
    </submittedName>
</protein>
<dbReference type="SUPFAM" id="SSF52540">
    <property type="entry name" value="P-loop containing nucleoside triphosphate hydrolases"/>
    <property type="match status" value="1"/>
</dbReference>
<dbReference type="Gene3D" id="3.40.50.300">
    <property type="entry name" value="P-loop containing nucleotide triphosphate hydrolases"/>
    <property type="match status" value="1"/>
</dbReference>
<reference evidence="1 2" key="1">
    <citation type="submission" date="2021-04" db="EMBL/GenBank/DDBJ databases">
        <title>The genome sequence of type strain Ideonella paludis KCTC 32238.</title>
        <authorList>
            <person name="Liu Y."/>
        </authorList>
    </citation>
    <scope>NUCLEOTIDE SEQUENCE [LARGE SCALE GENOMIC DNA]</scope>
    <source>
        <strain evidence="1 2">KCTC 32238</strain>
    </source>
</reference>
<sequence length="293" mass="33275">MTTLHDIRRWSTTARPVFICGLERSGTSILQVSLSRHPELFAVKDVYETFIFLKPRSALQDPAPQMTQAYLQGEAQCSRFRSFVASLGGEKGELSEADVIRAFFYFAAHYVYPGRQPLEKTPAHVRKLGRMLELFPLARVVVCTRDPVSIVASYRKRLAAEKALGKGVDEWGWLDRTAEQLIGHFEQITESILDARQRWPQQVFVAPYDWMTSTPELALRAICDFAGLAFVAEVLKPKEVPGRQVDEMLSKPITRREPDIDTYVDADTERMILEKTQAMRIVWDRPGLLAGSD</sequence>
<dbReference type="Pfam" id="PF13469">
    <property type="entry name" value="Sulfotransfer_3"/>
    <property type="match status" value="1"/>
</dbReference>
<dbReference type="InterPro" id="IPR027417">
    <property type="entry name" value="P-loop_NTPase"/>
</dbReference>
<evidence type="ECO:0000313" key="2">
    <source>
        <dbReference type="Proteomes" id="UP000672097"/>
    </source>
</evidence>